<sequence>MYTVLSVPAALASFIPVDLDEVEATTLLRDLASRPGLAPPHLLVDCTHLRCLRQLGVSHVVSQLLVLHQGGARVFLSNVDPLLHRCLRLLQLDTLFPLV</sequence>
<dbReference type="SUPFAM" id="SSF52091">
    <property type="entry name" value="SpoIIaa-like"/>
    <property type="match status" value="1"/>
</dbReference>
<reference evidence="2" key="1">
    <citation type="journal article" date="2019" name="Int. J. Syst. Evol. Microbiol.">
        <title>The Global Catalogue of Microorganisms (GCM) 10K type strain sequencing project: providing services to taxonomists for standard genome sequencing and annotation.</title>
        <authorList>
            <consortium name="The Broad Institute Genomics Platform"/>
            <consortium name="The Broad Institute Genome Sequencing Center for Infectious Disease"/>
            <person name="Wu L."/>
            <person name="Ma J."/>
        </authorList>
    </citation>
    <scope>NUCLEOTIDE SEQUENCE [LARGE SCALE GENOMIC DNA]</scope>
    <source>
        <strain evidence="2">CGMCC 1.15795</strain>
    </source>
</reference>
<organism evidence="1 2">
    <name type="scientific">Hymenobacter bucti</name>
    <dbReference type="NCBI Taxonomy" id="1844114"/>
    <lineage>
        <taxon>Bacteria</taxon>
        <taxon>Pseudomonadati</taxon>
        <taxon>Bacteroidota</taxon>
        <taxon>Cytophagia</taxon>
        <taxon>Cytophagales</taxon>
        <taxon>Hymenobacteraceae</taxon>
        <taxon>Hymenobacter</taxon>
    </lineage>
</organism>
<dbReference type="Gene3D" id="3.30.750.24">
    <property type="entry name" value="STAS domain"/>
    <property type="match status" value="1"/>
</dbReference>
<dbReference type="Proteomes" id="UP001597197">
    <property type="component" value="Unassembled WGS sequence"/>
</dbReference>
<keyword evidence="2" id="KW-1185">Reference proteome</keyword>
<evidence type="ECO:0000313" key="1">
    <source>
        <dbReference type="EMBL" id="MFD1871112.1"/>
    </source>
</evidence>
<gene>
    <name evidence="1" type="ORF">ACFSDX_01640</name>
</gene>
<dbReference type="InterPro" id="IPR036513">
    <property type="entry name" value="STAS_dom_sf"/>
</dbReference>
<protein>
    <recommendedName>
        <fullName evidence="3">STAS domain-containing protein</fullName>
    </recommendedName>
</protein>
<comment type="caution">
    <text evidence="1">The sequence shown here is derived from an EMBL/GenBank/DDBJ whole genome shotgun (WGS) entry which is preliminary data.</text>
</comment>
<evidence type="ECO:0000313" key="2">
    <source>
        <dbReference type="Proteomes" id="UP001597197"/>
    </source>
</evidence>
<dbReference type="RefSeq" id="WP_382311449.1">
    <property type="nucleotide sequence ID" value="NZ_JBHUFD010000001.1"/>
</dbReference>
<proteinExistence type="predicted"/>
<name>A0ABW4QNH7_9BACT</name>
<dbReference type="EMBL" id="JBHUFD010000001">
    <property type="protein sequence ID" value="MFD1871112.1"/>
    <property type="molecule type" value="Genomic_DNA"/>
</dbReference>
<evidence type="ECO:0008006" key="3">
    <source>
        <dbReference type="Google" id="ProtNLM"/>
    </source>
</evidence>
<accession>A0ABW4QNH7</accession>